<evidence type="ECO:0000256" key="1">
    <source>
        <dbReference type="ARBA" id="ARBA00001273"/>
    </source>
</evidence>
<keyword evidence="5 9" id="KW-0464">Manganese</keyword>
<evidence type="ECO:0000256" key="4">
    <source>
        <dbReference type="ARBA" id="ARBA00022801"/>
    </source>
</evidence>
<dbReference type="PANTHER" id="PTHR30447">
    <property type="entry name" value="FRUCTOSE-1,6-BISPHOSPHATASE CLASS 2"/>
    <property type="match status" value="1"/>
</dbReference>
<dbReference type="KEGG" id="sca:SCA_2412"/>
<feature type="binding site" evidence="10">
    <location>
        <position position="211"/>
    </location>
    <ligand>
        <name>substrate</name>
    </ligand>
</feature>
<evidence type="ECO:0000256" key="3">
    <source>
        <dbReference type="ARBA" id="ARBA00022723"/>
    </source>
</evidence>
<evidence type="ECO:0000256" key="2">
    <source>
        <dbReference type="ARBA" id="ARBA00008989"/>
    </source>
</evidence>
<proteinExistence type="inferred from homology"/>
<dbReference type="NCBIfam" id="TIGR00330">
    <property type="entry name" value="glpX"/>
    <property type="match status" value="1"/>
</dbReference>
<dbReference type="AlphaFoldDB" id="B9DIG7"/>
<comment type="catalytic activity">
    <reaction evidence="1">
        <text>beta-D-fructose 1,6-bisphosphate + H2O = beta-D-fructose 6-phosphate + phosphate</text>
        <dbReference type="Rhea" id="RHEA:11064"/>
        <dbReference type="ChEBI" id="CHEBI:15377"/>
        <dbReference type="ChEBI" id="CHEBI:32966"/>
        <dbReference type="ChEBI" id="CHEBI:43474"/>
        <dbReference type="ChEBI" id="CHEBI:57634"/>
        <dbReference type="EC" id="3.1.3.11"/>
    </reaction>
</comment>
<evidence type="ECO:0000256" key="7">
    <source>
        <dbReference type="ARBA" id="ARBA00024331"/>
    </source>
</evidence>
<keyword evidence="3 9" id="KW-0479">Metal-binding</keyword>
<gene>
    <name evidence="11" type="ordered locus">Sca_2412</name>
</gene>
<dbReference type="GO" id="GO:0006071">
    <property type="term" value="P:glycerol metabolic process"/>
    <property type="evidence" value="ECO:0007669"/>
    <property type="project" value="InterPro"/>
</dbReference>
<feature type="binding site" evidence="10">
    <location>
        <begin position="87"/>
        <end position="89"/>
    </location>
    <ligand>
        <name>substrate</name>
    </ligand>
</feature>
<dbReference type="GO" id="GO:0005829">
    <property type="term" value="C:cytosol"/>
    <property type="evidence" value="ECO:0007669"/>
    <property type="project" value="TreeGrafter"/>
</dbReference>
<dbReference type="GO" id="GO:0006094">
    <property type="term" value="P:gluconeogenesis"/>
    <property type="evidence" value="ECO:0007669"/>
    <property type="project" value="InterPro"/>
</dbReference>
<reference evidence="11 12" key="1">
    <citation type="journal article" date="2009" name="Appl. Environ. Microbiol.">
        <title>Genome analysis of the meat starter culture bacterium Staphylococcus carnosus TM300.</title>
        <authorList>
            <person name="Rosenstein R."/>
            <person name="Nerz C."/>
            <person name="Biswas L."/>
            <person name="Resch A."/>
            <person name="Raddatz G."/>
            <person name="Schuster S.C."/>
            <person name="Goetz F."/>
        </authorList>
    </citation>
    <scope>NUCLEOTIDE SEQUENCE [LARGE SCALE GENOMIC DNA]</scope>
    <source>
        <strain evidence="11 12">TM300</strain>
    </source>
</reference>
<organism evidence="11 12">
    <name type="scientific">Staphylococcus carnosus (strain TM300)</name>
    <dbReference type="NCBI Taxonomy" id="396513"/>
    <lineage>
        <taxon>Bacteria</taxon>
        <taxon>Bacillati</taxon>
        <taxon>Bacillota</taxon>
        <taxon>Bacilli</taxon>
        <taxon>Bacillales</taxon>
        <taxon>Staphylococcaceae</taxon>
        <taxon>Staphylococcus</taxon>
    </lineage>
</organism>
<dbReference type="EMBL" id="AM295250">
    <property type="protein sequence ID" value="CAL29315.1"/>
    <property type="molecule type" value="Genomic_DNA"/>
</dbReference>
<comment type="pathway">
    <text evidence="7">Carbohydrate biosynthesis.</text>
</comment>
<dbReference type="InterPro" id="IPR004464">
    <property type="entry name" value="FBPase_class-2/SBPase"/>
</dbReference>
<protein>
    <recommendedName>
        <fullName evidence="8">Fructose-1,6-bisphosphatase</fullName>
    </recommendedName>
</protein>
<dbReference type="Gene3D" id="3.30.540.10">
    <property type="entry name" value="Fructose-1,6-Bisphosphatase, subunit A, domain 1"/>
    <property type="match status" value="1"/>
</dbReference>
<dbReference type="GO" id="GO:0042132">
    <property type="term" value="F:fructose 1,6-bisphosphate 1-phosphatase activity"/>
    <property type="evidence" value="ECO:0007669"/>
    <property type="project" value="UniProtKB-EC"/>
</dbReference>
<comment type="cofactor">
    <cofactor evidence="9">
        <name>Mn(2+)</name>
        <dbReference type="ChEBI" id="CHEBI:29035"/>
    </cofactor>
</comment>
<dbReference type="Gene3D" id="3.40.190.90">
    <property type="match status" value="1"/>
</dbReference>
<keyword evidence="4" id="KW-0378">Hydrolase</keyword>
<evidence type="ECO:0000256" key="6">
    <source>
        <dbReference type="ARBA" id="ARBA00023277"/>
    </source>
</evidence>
<dbReference type="SUPFAM" id="SSF56655">
    <property type="entry name" value="Carbohydrate phosphatase"/>
    <property type="match status" value="1"/>
</dbReference>
<feature type="binding site" evidence="9">
    <location>
        <position position="214"/>
    </location>
    <ligand>
        <name>Mn(2+)</name>
        <dbReference type="ChEBI" id="CHEBI:29035"/>
        <label>2</label>
    </ligand>
</feature>
<evidence type="ECO:0000256" key="8">
    <source>
        <dbReference type="PIRNR" id="PIRNR004532"/>
    </source>
</evidence>
<comment type="similarity">
    <text evidence="2 8">Belongs to the FBPase class 2 family.</text>
</comment>
<sequence length="314" mass="35025">MSHSMLDIVDITEKAALASYSHVGMMDKELIDAAATNVMREELNKLNHGYRVAIGEGEMDEAPMLYIGEKLGQSSIIEFDIAVDPIDGTTPASKGQDNALSVIAVTEKDGFLHAPDMYMKKSVVSPKFSGLFSLNDDFDSILSKISERKIKLNDTSPLTVVIQDRKRHEEYIENIQRRGGKVILFNDGDILNGLKPLIESDEVDLFFNIGGAPEGVVLGAAVKCLGGEMQAQLYPQNERERKRCLNMGIADLKKIYFTEDLVKSEKIIFVGTAVTKTEIIQQIKKVRNRYVTHSIIVDSQNKSFRLIENYHAII</sequence>
<keyword evidence="12" id="KW-1185">Reference proteome</keyword>
<evidence type="ECO:0000256" key="5">
    <source>
        <dbReference type="ARBA" id="ARBA00023211"/>
    </source>
</evidence>
<dbReference type="Pfam" id="PF03320">
    <property type="entry name" value="FBPase_glpX"/>
    <property type="match status" value="1"/>
</dbReference>
<evidence type="ECO:0000256" key="9">
    <source>
        <dbReference type="PIRSR" id="PIRSR004532-1"/>
    </source>
</evidence>
<dbReference type="eggNOG" id="COG1494">
    <property type="taxonomic scope" value="Bacteria"/>
</dbReference>
<dbReference type="GO" id="GO:0030388">
    <property type="term" value="P:fructose 1,6-bisphosphate metabolic process"/>
    <property type="evidence" value="ECO:0007669"/>
    <property type="project" value="TreeGrafter"/>
</dbReference>
<dbReference type="Proteomes" id="UP000000444">
    <property type="component" value="Chromosome"/>
</dbReference>
<dbReference type="PIRSF" id="PIRSF004532">
    <property type="entry name" value="GlpX"/>
    <property type="match status" value="1"/>
</dbReference>
<feature type="binding site" evidence="9">
    <location>
        <position position="84"/>
    </location>
    <ligand>
        <name>Mn(2+)</name>
        <dbReference type="ChEBI" id="CHEBI:29035"/>
        <label>2</label>
    </ligand>
</feature>
<feature type="binding site" evidence="10">
    <location>
        <position position="118"/>
    </location>
    <ligand>
        <name>substrate</name>
    </ligand>
</feature>
<dbReference type="PANTHER" id="PTHR30447:SF0">
    <property type="entry name" value="FRUCTOSE-1,6-BISPHOSPHATASE 1 CLASS 2-RELATED"/>
    <property type="match status" value="1"/>
</dbReference>
<evidence type="ECO:0000313" key="11">
    <source>
        <dbReference type="EMBL" id="CAL29315.1"/>
    </source>
</evidence>
<feature type="binding site" evidence="9">
    <location>
        <position position="87"/>
    </location>
    <ligand>
        <name>Mn(2+)</name>
        <dbReference type="ChEBI" id="CHEBI:29035"/>
        <label>2</label>
    </ligand>
</feature>
<keyword evidence="6 8" id="KW-0119">Carbohydrate metabolism</keyword>
<dbReference type="GO" id="GO:0046872">
    <property type="term" value="F:metal ion binding"/>
    <property type="evidence" value="ECO:0007669"/>
    <property type="project" value="UniProtKB-KW"/>
</dbReference>
<feature type="binding site" evidence="10">
    <location>
        <begin position="165"/>
        <end position="167"/>
    </location>
    <ligand>
        <name>substrate</name>
    </ligand>
</feature>
<evidence type="ECO:0000256" key="10">
    <source>
        <dbReference type="PIRSR" id="PIRSR004532-2"/>
    </source>
</evidence>
<dbReference type="BioCyc" id="SCAR396513:SCA_RS12120-MONOMER"/>
<dbReference type="HOGENOM" id="CLU_054938_0_0_9"/>
<evidence type="ECO:0000313" key="12">
    <source>
        <dbReference type="Proteomes" id="UP000000444"/>
    </source>
</evidence>
<feature type="binding site" evidence="9">
    <location>
        <position position="32"/>
    </location>
    <ligand>
        <name>Mn(2+)</name>
        <dbReference type="ChEBI" id="CHEBI:29035"/>
        <label>1</label>
    </ligand>
</feature>
<accession>B9DIG7</accession>
<name>B9DIG7_STACT</name>
<feature type="binding site" evidence="10">
    <location>
        <begin position="187"/>
        <end position="189"/>
    </location>
    <ligand>
        <name>substrate</name>
    </ligand>
</feature>
<feature type="binding site" evidence="9">
    <location>
        <position position="56"/>
    </location>
    <ligand>
        <name>Mn(2+)</name>
        <dbReference type="ChEBI" id="CHEBI:29035"/>
        <label>1</label>
    </ligand>
</feature>